<feature type="transmembrane region" description="Helical" evidence="1">
    <location>
        <begin position="38"/>
        <end position="58"/>
    </location>
</feature>
<accession>A0A2G1WAE2</accession>
<organism evidence="2 3">
    <name type="scientific">Rhodopirellula bahusiensis</name>
    <dbReference type="NCBI Taxonomy" id="2014065"/>
    <lineage>
        <taxon>Bacteria</taxon>
        <taxon>Pseudomonadati</taxon>
        <taxon>Planctomycetota</taxon>
        <taxon>Planctomycetia</taxon>
        <taxon>Pirellulales</taxon>
        <taxon>Pirellulaceae</taxon>
        <taxon>Rhodopirellula</taxon>
    </lineage>
</organism>
<dbReference type="AlphaFoldDB" id="A0A2G1WAE2"/>
<gene>
    <name evidence="2" type="ORF">CEE69_07330</name>
</gene>
<keyword evidence="1" id="KW-0472">Membrane</keyword>
<reference evidence="2 3" key="1">
    <citation type="submission" date="2017-06" db="EMBL/GenBank/DDBJ databases">
        <title>Description of Rhodopirellula bahusiensis sp. nov.</title>
        <authorList>
            <person name="Kizina J."/>
            <person name="Harder J."/>
        </authorList>
    </citation>
    <scope>NUCLEOTIDE SEQUENCE [LARGE SCALE GENOMIC DNA]</scope>
    <source>
        <strain evidence="2 3">SWK21</strain>
    </source>
</reference>
<evidence type="ECO:0000313" key="2">
    <source>
        <dbReference type="EMBL" id="PHQ35998.1"/>
    </source>
</evidence>
<feature type="transmembrane region" description="Helical" evidence="1">
    <location>
        <begin position="12"/>
        <end position="32"/>
    </location>
</feature>
<keyword evidence="1" id="KW-1133">Transmembrane helix</keyword>
<evidence type="ECO:0000313" key="3">
    <source>
        <dbReference type="Proteomes" id="UP000225740"/>
    </source>
</evidence>
<name>A0A2G1WAE2_9BACT</name>
<sequence length="209" mass="23699">MRIDLPSKEIATIWYCLIAFGGIASFCLHEFAGLPILHSLWATIPAFLVAGYVAMRWMDHALDESFRRINTPIQISTVAGLGELRQFPDRWEIKLCPDAPHSAIIERTILIDASCEGPTSEQLEMIRQLPQQFASIESNIREELRSYFADMGAPEDYETVDFGSVSAHILSPNDEIDLEVWYSSIPEHGYMGYTVCLRDWKVHEIYGGD</sequence>
<dbReference type="GeneID" id="90608018"/>
<dbReference type="EMBL" id="NIZW01000004">
    <property type="protein sequence ID" value="PHQ35998.1"/>
    <property type="molecule type" value="Genomic_DNA"/>
</dbReference>
<keyword evidence="3" id="KW-1185">Reference proteome</keyword>
<comment type="caution">
    <text evidence="2">The sequence shown here is derived from an EMBL/GenBank/DDBJ whole genome shotgun (WGS) entry which is preliminary data.</text>
</comment>
<keyword evidence="1" id="KW-0812">Transmembrane</keyword>
<dbReference type="RefSeq" id="WP_099260080.1">
    <property type="nucleotide sequence ID" value="NZ_NIZW01000004.1"/>
</dbReference>
<evidence type="ECO:0000256" key="1">
    <source>
        <dbReference type="SAM" id="Phobius"/>
    </source>
</evidence>
<proteinExistence type="predicted"/>
<dbReference type="OrthoDB" id="9826426at2"/>
<protein>
    <submittedName>
        <fullName evidence="2">Uncharacterized protein</fullName>
    </submittedName>
</protein>
<dbReference type="Proteomes" id="UP000225740">
    <property type="component" value="Unassembled WGS sequence"/>
</dbReference>